<proteinExistence type="predicted"/>
<evidence type="ECO:0000313" key="3">
    <source>
        <dbReference type="Proteomes" id="UP001187192"/>
    </source>
</evidence>
<sequence length="474" mass="54926">MSMPKKMSENNTTPERRLKRKHGEIAVKDSKKLISAVEEKISEAGEVFHNIVMRLTNHSEMGDTLWFEEGNLLEVTCQNDKTQDLRVNCKYNSAYNIGKKIVYDLTCFFKVHAFMWFGSWFELDWAGRPNHSMTARHVVLAGRKLTTYVFAVDSFIRIRVMDEDRDAAMAFFELRPLLFDGTQRTVSLAGWLFDMETIFRICHIEAHLQVLLTSRCLVGDVRLWWIAQGDQAIHRGPWADFRARIIARYGPPPDEGANAPYRDSDIYGDMHRRRYLDFVTEWHVYPNESMGHYCRRFREAMLPYIPQELVDPEWRAMHILRDGLPPEVKYFVPTPVVGVTLEDMIDAIMEGEILAYMVPIADPEDVYHVDPVDDAGIPKPLFEGVPAVPEDPIPAIPLQEIPPHKAEVGPDDDMDPDDPLVILIESDDDEQEIWEEFEDMEDEEIEDLEEQEEDPEEIPFDDEDWDVFSDVTTE</sequence>
<accession>A0AA88DPV6</accession>
<gene>
    <name evidence="2" type="ORF">TIFTF001_028441</name>
</gene>
<dbReference type="EMBL" id="BTGU01000086">
    <property type="protein sequence ID" value="GMN59367.1"/>
    <property type="molecule type" value="Genomic_DNA"/>
</dbReference>
<dbReference type="Proteomes" id="UP001187192">
    <property type="component" value="Unassembled WGS sequence"/>
</dbReference>
<reference evidence="2" key="1">
    <citation type="submission" date="2023-07" db="EMBL/GenBank/DDBJ databases">
        <title>draft genome sequence of fig (Ficus carica).</title>
        <authorList>
            <person name="Takahashi T."/>
            <person name="Nishimura K."/>
        </authorList>
    </citation>
    <scope>NUCLEOTIDE SEQUENCE</scope>
</reference>
<evidence type="ECO:0000256" key="1">
    <source>
        <dbReference type="SAM" id="MobiDB-lite"/>
    </source>
</evidence>
<keyword evidence="3" id="KW-1185">Reference proteome</keyword>
<feature type="region of interest" description="Disordered" evidence="1">
    <location>
        <begin position="442"/>
        <end position="474"/>
    </location>
</feature>
<protein>
    <submittedName>
        <fullName evidence="2">Uncharacterized protein</fullName>
    </submittedName>
</protein>
<dbReference type="AlphaFoldDB" id="A0AA88DPV6"/>
<organism evidence="2 3">
    <name type="scientific">Ficus carica</name>
    <name type="common">Common fig</name>
    <dbReference type="NCBI Taxonomy" id="3494"/>
    <lineage>
        <taxon>Eukaryota</taxon>
        <taxon>Viridiplantae</taxon>
        <taxon>Streptophyta</taxon>
        <taxon>Embryophyta</taxon>
        <taxon>Tracheophyta</taxon>
        <taxon>Spermatophyta</taxon>
        <taxon>Magnoliopsida</taxon>
        <taxon>eudicotyledons</taxon>
        <taxon>Gunneridae</taxon>
        <taxon>Pentapetalae</taxon>
        <taxon>rosids</taxon>
        <taxon>fabids</taxon>
        <taxon>Rosales</taxon>
        <taxon>Moraceae</taxon>
        <taxon>Ficeae</taxon>
        <taxon>Ficus</taxon>
    </lineage>
</organism>
<name>A0AA88DPV6_FICCA</name>
<feature type="region of interest" description="Disordered" evidence="1">
    <location>
        <begin position="1"/>
        <end position="21"/>
    </location>
</feature>
<evidence type="ECO:0000313" key="2">
    <source>
        <dbReference type="EMBL" id="GMN59367.1"/>
    </source>
</evidence>
<comment type="caution">
    <text evidence="2">The sequence shown here is derived from an EMBL/GenBank/DDBJ whole genome shotgun (WGS) entry which is preliminary data.</text>
</comment>